<dbReference type="InterPro" id="IPR003593">
    <property type="entry name" value="AAA+_ATPase"/>
</dbReference>
<dbReference type="PROSITE" id="PS51903">
    <property type="entry name" value="CLP_R"/>
    <property type="match status" value="1"/>
</dbReference>
<dbReference type="InterPro" id="IPR041546">
    <property type="entry name" value="ClpA/ClpB_AAA_lid"/>
</dbReference>
<dbReference type="Gene3D" id="1.10.8.60">
    <property type="match status" value="1"/>
</dbReference>
<dbReference type="InterPro" id="IPR036628">
    <property type="entry name" value="Clp_N_dom_sf"/>
</dbReference>
<name>A0A345P720_9GAMM</name>
<dbReference type="RefSeq" id="WP_114899189.1">
    <property type="nucleotide sequence ID" value="NZ_CP031222.1"/>
</dbReference>
<dbReference type="KEGG" id="mbah:HYN46_09645"/>
<keyword evidence="11" id="KW-0963">Cytoplasm</keyword>
<dbReference type="GO" id="GO:0005524">
    <property type="term" value="F:ATP binding"/>
    <property type="evidence" value="ECO:0007669"/>
    <property type="project" value="UniProtKB-UniRule"/>
</dbReference>
<feature type="domain" description="Clp R" evidence="12">
    <location>
        <begin position="3"/>
        <end position="143"/>
    </location>
</feature>
<dbReference type="FunFam" id="3.40.50.300:FF:000120">
    <property type="entry name" value="ATP-dependent chaperone ClpB"/>
    <property type="match status" value="1"/>
</dbReference>
<evidence type="ECO:0000313" key="13">
    <source>
        <dbReference type="EMBL" id="AXI03079.1"/>
    </source>
</evidence>
<dbReference type="InterPro" id="IPR028299">
    <property type="entry name" value="ClpA/B_CS2"/>
</dbReference>
<comment type="similarity">
    <text evidence="1 10">Belongs to the ClpA/ClpB family.</text>
</comment>
<evidence type="ECO:0000256" key="4">
    <source>
        <dbReference type="ARBA" id="ARBA00022741"/>
    </source>
</evidence>
<protein>
    <recommendedName>
        <fullName evidence="2 11">Chaperone protein ClpB</fullName>
    </recommendedName>
</protein>
<evidence type="ECO:0000256" key="1">
    <source>
        <dbReference type="ARBA" id="ARBA00008675"/>
    </source>
</evidence>
<dbReference type="Pfam" id="PF00004">
    <property type="entry name" value="AAA"/>
    <property type="match status" value="1"/>
</dbReference>
<dbReference type="GO" id="GO:0042026">
    <property type="term" value="P:protein refolding"/>
    <property type="evidence" value="ECO:0007669"/>
    <property type="project" value="UniProtKB-UniRule"/>
</dbReference>
<evidence type="ECO:0000256" key="11">
    <source>
        <dbReference type="RuleBase" id="RU362034"/>
    </source>
</evidence>
<proteinExistence type="inferred from homology"/>
<dbReference type="Pfam" id="PF10431">
    <property type="entry name" value="ClpB_D2-small"/>
    <property type="match status" value="1"/>
</dbReference>
<dbReference type="Pfam" id="PF02861">
    <property type="entry name" value="Clp_N"/>
    <property type="match status" value="1"/>
</dbReference>
<dbReference type="SUPFAM" id="SSF52540">
    <property type="entry name" value="P-loop containing nucleoside triphosphate hydrolases"/>
    <property type="match status" value="2"/>
</dbReference>
<dbReference type="FunFam" id="3.40.50.300:FF:000010">
    <property type="entry name" value="Chaperone clpB 1, putative"/>
    <property type="match status" value="1"/>
</dbReference>
<comment type="subcellular location">
    <subcellularLocation>
        <location evidence="11">Cytoplasm</location>
    </subcellularLocation>
</comment>
<keyword evidence="5 10" id="KW-0067">ATP-binding</keyword>
<evidence type="ECO:0000256" key="2">
    <source>
        <dbReference type="ARBA" id="ARBA00017574"/>
    </source>
</evidence>
<comment type="subunit">
    <text evidence="8">Homohexamer. The oligomerization is ATP-dependent.</text>
</comment>
<keyword evidence="7 10" id="KW-0143">Chaperone</keyword>
<dbReference type="FunFam" id="3.40.50.300:FF:000025">
    <property type="entry name" value="ATP-dependent Clp protease subunit"/>
    <property type="match status" value="1"/>
</dbReference>
<keyword evidence="11" id="KW-0346">Stress response</keyword>
<dbReference type="SUPFAM" id="SSF81923">
    <property type="entry name" value="Double Clp-N motif"/>
    <property type="match status" value="1"/>
</dbReference>
<dbReference type="AlphaFoldDB" id="A0A345P720"/>
<dbReference type="InterPro" id="IPR019489">
    <property type="entry name" value="Clp_ATPase_C"/>
</dbReference>
<dbReference type="EMBL" id="CP031222">
    <property type="protein sequence ID" value="AXI03079.1"/>
    <property type="molecule type" value="Genomic_DNA"/>
</dbReference>
<dbReference type="InterPro" id="IPR001270">
    <property type="entry name" value="ClpA/B"/>
</dbReference>
<dbReference type="InterPro" id="IPR050130">
    <property type="entry name" value="ClpA_ClpB"/>
</dbReference>
<dbReference type="InterPro" id="IPR003959">
    <property type="entry name" value="ATPase_AAA_core"/>
</dbReference>
<dbReference type="Pfam" id="PF07724">
    <property type="entry name" value="AAA_2"/>
    <property type="match status" value="1"/>
</dbReference>
<dbReference type="GO" id="GO:0016887">
    <property type="term" value="F:ATP hydrolysis activity"/>
    <property type="evidence" value="ECO:0007669"/>
    <property type="project" value="InterPro"/>
</dbReference>
<dbReference type="InterPro" id="IPR027417">
    <property type="entry name" value="P-loop_NTPase"/>
</dbReference>
<comment type="function">
    <text evidence="11">Part of a stress-induced multi-chaperone system, it is involved in the recovery of the cell from heat-induced damage, in cooperation with DnaK, DnaJ and GrpE.</text>
</comment>
<evidence type="ECO:0000256" key="10">
    <source>
        <dbReference type="RuleBase" id="RU004432"/>
    </source>
</evidence>
<keyword evidence="14" id="KW-1185">Reference proteome</keyword>
<gene>
    <name evidence="11 13" type="primary">clpB</name>
    <name evidence="13" type="ORF">HYN46_09645</name>
</gene>
<dbReference type="PROSITE" id="PS00870">
    <property type="entry name" value="CLPAB_1"/>
    <property type="match status" value="1"/>
</dbReference>
<evidence type="ECO:0000256" key="3">
    <source>
        <dbReference type="ARBA" id="ARBA00022737"/>
    </source>
</evidence>
<evidence type="ECO:0000256" key="5">
    <source>
        <dbReference type="ARBA" id="ARBA00022840"/>
    </source>
</evidence>
<feature type="coiled-coil region" evidence="11">
    <location>
        <begin position="409"/>
        <end position="456"/>
    </location>
</feature>
<comment type="subunit">
    <text evidence="11">Homohexamer; The oligomerization is ATP-dependent.</text>
</comment>
<evidence type="ECO:0000256" key="9">
    <source>
        <dbReference type="PROSITE-ProRule" id="PRU01251"/>
    </source>
</evidence>
<dbReference type="NCBIfam" id="TIGR03346">
    <property type="entry name" value="chaperone_ClpB"/>
    <property type="match status" value="1"/>
</dbReference>
<keyword evidence="6 11" id="KW-0175">Coiled coil</keyword>
<sequence length="860" mass="94941">MRFEKFTDRLQQALSNAQSLAAGLDHTGIEAIHILASLLDEPANVSLLTQAGANIQTLQSRLRQAIADAPKLATPNGDINLTPQAVRILNLADSFAQKAGDDYIASEWALLALAEQGETKKIIEAAGSDAKRLRAVIEQVRGDSKVNSNNAEDQREALSKYTIDLTERALAGKLDPVIGRDDEIRRTIQVLARRTKNNPVLIGEPGVGKTAIVEGLAQRIVNGEVPEGLKNKKVLSLDLGALIAGAKFRGEFEERLKSVLNDLAKQEGQVILFIDELHTLVGAGKADGAMDAGNMLKPALARGELHCVGATTLDEYRQYIEKDAALERRFQKVIVDEPSVADTIAILRGLKERYELHHKVEIQDSAIIAAARMSHRYITDRNLPDKAIDLIDEAASRLRMEMDSKPEVMDKLERRLIQLKMEREVLKNDEDARSQLRLIDTQIEQLEKEYADLNEVWLAEKAIDKGGKQILEDLENARIAFAKAEREGNYAEMARLQHGVIPELNKQLAQGQKDEDAEKPTLLRNKVTDQEIAEVVSAATGIPVSKMIQGEREKLLHMETELHKRVVGQNEAVVAVSNAVRRSRAGLSDPNRPSGSFLFLGATGVGKTELSKALANFLFDSDDAMIRIDMSEFMEKHSVSRLVGAPPGYVGYEEGGTLTEAVRRKPYSVVLLDEVEKAHPDVFNILLQVLDDGRLTDSQGRTVDFKNTVIIMTSNLGSAAIRELGDDAPADQVKAVVMEAVGEHFRPEFINRIDEVVVFHQLGQSQIRGIADIQLDRLRQRLADREIDLVLDDSAFDQLVKVGYDPVFGARPLKRAIQAEIENPLASRILSGEFGAGDTITVSADSDQSNSLKFERARFH</sequence>
<evidence type="ECO:0000256" key="7">
    <source>
        <dbReference type="ARBA" id="ARBA00023186"/>
    </source>
</evidence>
<keyword evidence="4 10" id="KW-0547">Nucleotide-binding</keyword>
<dbReference type="Gene3D" id="3.40.50.300">
    <property type="entry name" value="P-loop containing nucleotide triphosphate hydrolases"/>
    <property type="match status" value="3"/>
</dbReference>
<evidence type="ECO:0000313" key="14">
    <source>
        <dbReference type="Proteomes" id="UP000253940"/>
    </source>
</evidence>
<evidence type="ECO:0000259" key="12">
    <source>
        <dbReference type="PROSITE" id="PS51903"/>
    </source>
</evidence>
<dbReference type="PANTHER" id="PTHR11638:SF18">
    <property type="entry name" value="HEAT SHOCK PROTEIN 104"/>
    <property type="match status" value="1"/>
</dbReference>
<dbReference type="FunFam" id="1.10.8.60:FF:000017">
    <property type="entry name" value="ATP-dependent chaperone ClpB"/>
    <property type="match status" value="1"/>
</dbReference>
<dbReference type="GO" id="GO:0005737">
    <property type="term" value="C:cytoplasm"/>
    <property type="evidence" value="ECO:0007669"/>
    <property type="project" value="UniProtKB-SubCell"/>
</dbReference>
<keyword evidence="3 9" id="KW-0677">Repeat</keyword>
<dbReference type="Pfam" id="PF17871">
    <property type="entry name" value="AAA_lid_9"/>
    <property type="match status" value="1"/>
</dbReference>
<dbReference type="InterPro" id="IPR004176">
    <property type="entry name" value="Clp_R_N"/>
</dbReference>
<reference evidence="13 14" key="1">
    <citation type="submission" date="2018-07" db="EMBL/GenBank/DDBJ databases">
        <title>Genome sequencing of Moraxellaceae gen. HYN0046.</title>
        <authorList>
            <person name="Kim M."/>
            <person name="Yi H."/>
        </authorList>
    </citation>
    <scope>NUCLEOTIDE SEQUENCE [LARGE SCALE GENOMIC DNA]</scope>
    <source>
        <strain evidence="13 14">HYN0046</strain>
    </source>
</reference>
<dbReference type="SMART" id="SM00382">
    <property type="entry name" value="AAA"/>
    <property type="match status" value="2"/>
</dbReference>
<dbReference type="GO" id="GO:0034605">
    <property type="term" value="P:cellular response to heat"/>
    <property type="evidence" value="ECO:0007669"/>
    <property type="project" value="TreeGrafter"/>
</dbReference>
<dbReference type="PANTHER" id="PTHR11638">
    <property type="entry name" value="ATP-DEPENDENT CLP PROTEASE"/>
    <property type="match status" value="1"/>
</dbReference>
<dbReference type="CDD" id="cd19499">
    <property type="entry name" value="RecA-like_ClpB_Hsp104-like"/>
    <property type="match status" value="1"/>
</dbReference>
<dbReference type="InterPro" id="IPR018368">
    <property type="entry name" value="ClpA/B_CS1"/>
</dbReference>
<dbReference type="Proteomes" id="UP000253940">
    <property type="component" value="Chromosome"/>
</dbReference>
<dbReference type="InterPro" id="IPR017730">
    <property type="entry name" value="Chaperonin_ClpB"/>
</dbReference>
<dbReference type="CDD" id="cd00009">
    <property type="entry name" value="AAA"/>
    <property type="match status" value="1"/>
</dbReference>
<evidence type="ECO:0000256" key="8">
    <source>
        <dbReference type="ARBA" id="ARBA00026057"/>
    </source>
</evidence>
<dbReference type="PRINTS" id="PR00300">
    <property type="entry name" value="CLPPROTEASEA"/>
</dbReference>
<accession>A0A345P720</accession>
<evidence type="ECO:0000256" key="6">
    <source>
        <dbReference type="ARBA" id="ARBA00023054"/>
    </source>
</evidence>
<dbReference type="OrthoDB" id="9803641at2"/>
<dbReference type="PROSITE" id="PS00871">
    <property type="entry name" value="CLPAB_2"/>
    <property type="match status" value="1"/>
</dbReference>
<dbReference type="SMART" id="SM01086">
    <property type="entry name" value="ClpB_D2-small"/>
    <property type="match status" value="1"/>
</dbReference>
<dbReference type="Gene3D" id="1.10.1780.10">
    <property type="entry name" value="Clp, N-terminal domain"/>
    <property type="match status" value="1"/>
</dbReference>
<organism evidence="13 14">
    <name type="scientific">Aquirhabdus parva</name>
    <dbReference type="NCBI Taxonomy" id="2283318"/>
    <lineage>
        <taxon>Bacteria</taxon>
        <taxon>Pseudomonadati</taxon>
        <taxon>Pseudomonadota</taxon>
        <taxon>Gammaproteobacteria</taxon>
        <taxon>Moraxellales</taxon>
        <taxon>Moraxellaceae</taxon>
        <taxon>Aquirhabdus</taxon>
    </lineage>
</organism>